<dbReference type="PANTHER" id="PTHR43584:SF3">
    <property type="entry name" value="BIFUNCTIONAL PROTEIN GLMU"/>
    <property type="match status" value="1"/>
</dbReference>
<dbReference type="InterPro" id="IPR005882">
    <property type="entry name" value="Bifunctional_GlmU"/>
</dbReference>
<comment type="caution">
    <text evidence="17">Lacks conserved residue(s) required for the propagation of feature annotation.</text>
</comment>
<evidence type="ECO:0000256" key="6">
    <source>
        <dbReference type="ARBA" id="ARBA00022723"/>
    </source>
</evidence>
<evidence type="ECO:0000259" key="18">
    <source>
        <dbReference type="Pfam" id="PF12804"/>
    </source>
</evidence>
<dbReference type="HAMAP" id="MF_01631">
    <property type="entry name" value="GlmU"/>
    <property type="match status" value="1"/>
</dbReference>
<dbReference type="RefSeq" id="WP_302243356.1">
    <property type="nucleotide sequence ID" value="NZ_JAULJQ010000001.1"/>
</dbReference>
<keyword evidence="11 17" id="KW-0511">Multifunctional enzyme</keyword>
<keyword evidence="20" id="KW-1185">Reference proteome</keyword>
<evidence type="ECO:0000256" key="4">
    <source>
        <dbReference type="ARBA" id="ARBA00022679"/>
    </source>
</evidence>
<keyword evidence="6 17" id="KW-0479">Metal-binding</keyword>
<dbReference type="SUPFAM" id="SSF53448">
    <property type="entry name" value="Nucleotide-diphospho-sugar transferases"/>
    <property type="match status" value="1"/>
</dbReference>
<name>A0ABT8T4X6_9BACT</name>
<feature type="active site" description="Proton acceptor" evidence="17">
    <location>
        <position position="344"/>
    </location>
</feature>
<evidence type="ECO:0000256" key="7">
    <source>
        <dbReference type="ARBA" id="ARBA00022737"/>
    </source>
</evidence>
<feature type="binding site" evidence="17">
    <location>
        <position position="110"/>
    </location>
    <ligand>
        <name>Mg(2+)</name>
        <dbReference type="ChEBI" id="CHEBI:18420"/>
    </ligand>
</feature>
<feature type="binding site" evidence="17">
    <location>
        <position position="347"/>
    </location>
    <ligand>
        <name>UDP-N-acetyl-alpha-D-glucosamine</name>
        <dbReference type="ChEBI" id="CHEBI:57705"/>
    </ligand>
</feature>
<feature type="binding site" evidence="17">
    <location>
        <position position="23"/>
    </location>
    <ligand>
        <name>UDP-N-acetyl-alpha-D-glucosamine</name>
        <dbReference type="ChEBI" id="CHEBI:57705"/>
    </ligand>
</feature>
<comment type="similarity">
    <text evidence="1 17">In the C-terminal section; belongs to the transferase hexapeptide repeat family.</text>
</comment>
<feature type="binding site" evidence="17">
    <location>
        <begin position="367"/>
        <end position="368"/>
    </location>
    <ligand>
        <name>acetyl-CoA</name>
        <dbReference type="ChEBI" id="CHEBI:57288"/>
    </ligand>
</feature>
<dbReference type="InterPro" id="IPR011004">
    <property type="entry name" value="Trimer_LpxA-like_sf"/>
</dbReference>
<comment type="catalytic activity">
    <reaction evidence="15 17">
        <text>N-acetyl-alpha-D-glucosamine 1-phosphate + UTP + H(+) = UDP-N-acetyl-alpha-D-glucosamine + diphosphate</text>
        <dbReference type="Rhea" id="RHEA:13509"/>
        <dbReference type="ChEBI" id="CHEBI:15378"/>
        <dbReference type="ChEBI" id="CHEBI:33019"/>
        <dbReference type="ChEBI" id="CHEBI:46398"/>
        <dbReference type="ChEBI" id="CHEBI:57705"/>
        <dbReference type="ChEBI" id="CHEBI:57776"/>
        <dbReference type="EC" id="2.7.7.23"/>
    </reaction>
</comment>
<comment type="caution">
    <text evidence="19">The sequence shown here is derived from an EMBL/GenBank/DDBJ whole genome shotgun (WGS) entry which is preliminary data.</text>
</comment>
<keyword evidence="12 17" id="KW-0012">Acyltransferase</keyword>
<accession>A0ABT8T4X6</accession>
<comment type="similarity">
    <text evidence="2 17">In the N-terminal section; belongs to the N-acetylglucosamine-1-phosphate uridyltransferase family.</text>
</comment>
<comment type="cofactor">
    <cofactor evidence="17">
        <name>Mg(2+)</name>
        <dbReference type="ChEBI" id="CHEBI:18420"/>
    </cofactor>
    <text evidence="17">Binds 1 Mg(2+) ion per subunit.</text>
</comment>
<keyword evidence="4 17" id="KW-0808">Transferase</keyword>
<dbReference type="InterPro" id="IPR025877">
    <property type="entry name" value="MobA-like_NTP_Trfase"/>
</dbReference>
<keyword evidence="5 17" id="KW-0548">Nucleotidyltransferase</keyword>
<dbReference type="NCBIfam" id="TIGR01173">
    <property type="entry name" value="glmU"/>
    <property type="match status" value="1"/>
</dbReference>
<evidence type="ECO:0000256" key="14">
    <source>
        <dbReference type="ARBA" id="ARBA00048247"/>
    </source>
</evidence>
<comment type="pathway">
    <text evidence="17">Nucleotide-sugar biosynthesis; UDP-N-acetyl-alpha-D-glucosamine biosynthesis; UDP-N-acetyl-alpha-D-glucosamine from N-acetyl-alpha-D-glucosamine 1-phosphate: step 1/1.</text>
</comment>
<feature type="binding site" evidence="17">
    <location>
        <position position="421"/>
    </location>
    <ligand>
        <name>acetyl-CoA</name>
        <dbReference type="ChEBI" id="CHEBI:57288"/>
    </ligand>
</feature>
<evidence type="ECO:0000256" key="3">
    <source>
        <dbReference type="ARBA" id="ARBA00022490"/>
    </source>
</evidence>
<feature type="binding site" evidence="17">
    <location>
        <position position="172"/>
    </location>
    <ligand>
        <name>UDP-N-acetyl-alpha-D-glucosamine</name>
        <dbReference type="ChEBI" id="CHEBI:57705"/>
    </ligand>
</feature>
<dbReference type="InterPro" id="IPR038009">
    <property type="entry name" value="GlmU_C_LbH"/>
</dbReference>
<comment type="function">
    <text evidence="16 17">Catalyzes the last two sequential reactions in the de novo biosynthetic pathway for UDP-N-acetylglucosamine (UDP-GlcNAc). The C-terminal domain catalyzes the transfer of acetyl group from acetyl coenzyme A to glucosamine-1-phosphate (GlcN-1-P) to produce N-acetylglucosamine-1-phosphate (GlcNAc-1-P), which is converted into UDP-GlcNAc by the transfer of uridine 5-monophosphate (from uridine 5-triphosphate), a reaction catalyzed by the N-terminal domain.</text>
</comment>
<protein>
    <recommendedName>
        <fullName evidence="17">Bifunctional protein GlmU</fullName>
    </recommendedName>
    <domain>
        <recommendedName>
            <fullName evidence="17">UDP-N-acetylglucosamine pyrophosphorylase</fullName>
            <ecNumber evidence="17">2.7.7.23</ecNumber>
        </recommendedName>
        <alternativeName>
            <fullName evidence="17">N-acetylglucosamine-1-phosphate uridyltransferase</fullName>
        </alternativeName>
    </domain>
    <domain>
        <recommendedName>
            <fullName evidence="17">Glucosamine-1-phosphate N-acetyltransferase</fullName>
            <ecNumber evidence="17">2.3.1.157</ecNumber>
        </recommendedName>
    </domain>
</protein>
<feature type="binding site" evidence="17">
    <location>
        <position position="143"/>
    </location>
    <ligand>
        <name>UDP-N-acetyl-alpha-D-glucosamine</name>
        <dbReference type="ChEBI" id="CHEBI:57705"/>
    </ligand>
</feature>
<evidence type="ECO:0000256" key="2">
    <source>
        <dbReference type="ARBA" id="ARBA00007947"/>
    </source>
</evidence>
<dbReference type="Proteomes" id="UP001171111">
    <property type="component" value="Unassembled WGS sequence"/>
</dbReference>
<comment type="subcellular location">
    <subcellularLocation>
        <location evidence="17">Cytoplasm</location>
    </subcellularLocation>
</comment>
<keyword evidence="10 17" id="KW-0573">Peptidoglycan synthesis</keyword>
<evidence type="ECO:0000313" key="20">
    <source>
        <dbReference type="Proteomes" id="UP001171111"/>
    </source>
</evidence>
<organism evidence="19 20">
    <name type="scientific">Campylobacter magnus</name>
    <dbReference type="NCBI Taxonomy" id="3026462"/>
    <lineage>
        <taxon>Bacteria</taxon>
        <taxon>Pseudomonadati</taxon>
        <taxon>Campylobacterota</taxon>
        <taxon>Epsilonproteobacteria</taxon>
        <taxon>Campylobacterales</taxon>
        <taxon>Campylobacteraceae</taxon>
        <taxon>Campylobacter</taxon>
    </lineage>
</organism>
<evidence type="ECO:0000256" key="9">
    <source>
        <dbReference type="ARBA" id="ARBA00022960"/>
    </source>
</evidence>
<keyword evidence="7 17" id="KW-0677">Repeat</keyword>
<evidence type="ECO:0000256" key="17">
    <source>
        <dbReference type="HAMAP-Rule" id="MF_01631"/>
    </source>
</evidence>
<comment type="subunit">
    <text evidence="17">Homotrimer.</text>
</comment>
<feature type="binding site" evidence="17">
    <location>
        <position position="386"/>
    </location>
    <ligand>
        <name>acetyl-CoA</name>
        <dbReference type="ChEBI" id="CHEBI:57288"/>
    </ligand>
</feature>
<feature type="binding site" evidence="17">
    <location>
        <position position="157"/>
    </location>
    <ligand>
        <name>UDP-N-acetyl-alpha-D-glucosamine</name>
        <dbReference type="ChEBI" id="CHEBI:57705"/>
    </ligand>
</feature>
<comment type="pathway">
    <text evidence="17">Bacterial outer membrane biogenesis; LPS lipid A biosynthesis.</text>
</comment>
<feature type="binding site" evidence="17">
    <location>
        <position position="229"/>
    </location>
    <ligand>
        <name>Mg(2+)</name>
        <dbReference type="ChEBI" id="CHEBI:18420"/>
    </ligand>
</feature>
<keyword evidence="9 17" id="KW-0133">Cell shape</keyword>
<gene>
    <name evidence="17 19" type="primary">glmU</name>
    <name evidence="19" type="ORF">Q2362_00760</name>
</gene>
<sequence length="438" mass="47251">MNDICVMILAAGEGTRMKSTKPKVLHEICGKSMLYHSINTALEISQNVVVILGFESERILEHLNLEFPSQMGKEIKTALQDRKNLPGTAGAVMAGMSEVSKDTLIITCADMPLITASELKSLANEPCDVCVGAFELENPFGYGRVVIKNNKVEKIVEEKDASENEKAIKLCNSGAYAFKTTLLKELLPQINNQNASKEYYLTDAIALAIKSGAKVSSQSLNSTNFMGVNDKIALATAQDKMLALIRQKWMRAGVIMHLPNTIYIDAQASFEGECEIESAVVIKGASIIKNSVIKSGSVIESSLIENSDVGPNAHLRPKSNIKDTHIGNFVELKNATLNGVKAGHLSYLGDCEIDSGTNIGCGTITCNYDGVKKHRTIIGKNVFVGSDTAFVAPINIADNTLIAAGSVVTKDSSEGELVITRAKQQNIAGYFEKKFGKK</sequence>
<evidence type="ECO:0000256" key="11">
    <source>
        <dbReference type="ARBA" id="ARBA00023268"/>
    </source>
</evidence>
<feature type="domain" description="MobA-like NTP transferase" evidence="18">
    <location>
        <begin position="7"/>
        <end position="135"/>
    </location>
</feature>
<evidence type="ECO:0000256" key="10">
    <source>
        <dbReference type="ARBA" id="ARBA00022984"/>
    </source>
</evidence>
<evidence type="ECO:0000256" key="15">
    <source>
        <dbReference type="ARBA" id="ARBA00048493"/>
    </source>
</evidence>
<feature type="binding site" evidence="17">
    <location>
        <position position="358"/>
    </location>
    <ligand>
        <name>UDP-N-acetyl-alpha-D-glucosamine</name>
        <dbReference type="ChEBI" id="CHEBI:57705"/>
    </ligand>
</feature>
<keyword evidence="13 17" id="KW-0961">Cell wall biogenesis/degradation</keyword>
<dbReference type="NCBIfam" id="NF010939">
    <property type="entry name" value="PRK14359.1"/>
    <property type="match status" value="1"/>
</dbReference>
<evidence type="ECO:0000313" key="19">
    <source>
        <dbReference type="EMBL" id="MDO2408629.1"/>
    </source>
</evidence>
<dbReference type="CDD" id="cd02540">
    <property type="entry name" value="GT2_GlmU_N_bac"/>
    <property type="match status" value="1"/>
</dbReference>
<feature type="binding site" evidence="17">
    <location>
        <position position="316"/>
    </location>
    <ligand>
        <name>UDP-N-acetyl-alpha-D-glucosamine</name>
        <dbReference type="ChEBI" id="CHEBI:57705"/>
    </ligand>
</feature>
<proteinExistence type="inferred from homology"/>
<evidence type="ECO:0000256" key="5">
    <source>
        <dbReference type="ARBA" id="ARBA00022695"/>
    </source>
</evidence>
<dbReference type="Gene3D" id="2.160.10.10">
    <property type="entry name" value="Hexapeptide repeat proteins"/>
    <property type="match status" value="1"/>
</dbReference>
<dbReference type="SUPFAM" id="SSF51161">
    <property type="entry name" value="Trimeric LpxA-like enzymes"/>
    <property type="match status" value="1"/>
</dbReference>
<dbReference type="EC" id="2.7.7.23" evidence="17"/>
<dbReference type="Gene3D" id="3.90.550.10">
    <property type="entry name" value="Spore Coat Polysaccharide Biosynthesis Protein SpsA, Chain A"/>
    <property type="match status" value="1"/>
</dbReference>
<feature type="region of interest" description="N-acetyltransferase" evidence="17">
    <location>
        <begin position="253"/>
        <end position="438"/>
    </location>
</feature>
<dbReference type="CDD" id="cd03353">
    <property type="entry name" value="LbH_GlmU_C"/>
    <property type="match status" value="1"/>
</dbReference>
<dbReference type="InterPro" id="IPR029044">
    <property type="entry name" value="Nucleotide-diphossugar_trans"/>
</dbReference>
<feature type="region of interest" description="Pyrophosphorylase" evidence="17">
    <location>
        <begin position="1"/>
        <end position="231"/>
    </location>
</feature>
<dbReference type="InterPro" id="IPR050065">
    <property type="entry name" value="GlmU-like"/>
</dbReference>
<evidence type="ECO:0000256" key="8">
    <source>
        <dbReference type="ARBA" id="ARBA00022842"/>
    </source>
</evidence>
<comment type="catalytic activity">
    <reaction evidence="14 17">
        <text>alpha-D-glucosamine 1-phosphate + acetyl-CoA = N-acetyl-alpha-D-glucosamine 1-phosphate + CoA + H(+)</text>
        <dbReference type="Rhea" id="RHEA:13725"/>
        <dbReference type="ChEBI" id="CHEBI:15378"/>
        <dbReference type="ChEBI" id="CHEBI:57287"/>
        <dbReference type="ChEBI" id="CHEBI:57288"/>
        <dbReference type="ChEBI" id="CHEBI:57776"/>
        <dbReference type="ChEBI" id="CHEBI:58516"/>
        <dbReference type="EC" id="2.3.1.157"/>
    </reaction>
</comment>
<dbReference type="PANTHER" id="PTHR43584">
    <property type="entry name" value="NUCLEOTIDYL TRANSFERASE"/>
    <property type="match status" value="1"/>
</dbReference>
<dbReference type="EC" id="2.3.1.157" evidence="17"/>
<feature type="binding site" evidence="17">
    <location>
        <position position="333"/>
    </location>
    <ligand>
        <name>UDP-N-acetyl-alpha-D-glucosamine</name>
        <dbReference type="ChEBI" id="CHEBI:57705"/>
    </ligand>
</feature>
<feature type="binding site" evidence="17">
    <location>
        <begin position="87"/>
        <end position="88"/>
    </location>
    <ligand>
        <name>UDP-N-acetyl-alpha-D-glucosamine</name>
        <dbReference type="ChEBI" id="CHEBI:57705"/>
    </ligand>
</feature>
<feature type="binding site" evidence="17">
    <location>
        <position position="229"/>
    </location>
    <ligand>
        <name>UDP-N-acetyl-alpha-D-glucosamine</name>
        <dbReference type="ChEBI" id="CHEBI:57705"/>
    </ligand>
</feature>
<keyword evidence="8 17" id="KW-0460">Magnesium</keyword>
<evidence type="ECO:0000256" key="13">
    <source>
        <dbReference type="ARBA" id="ARBA00023316"/>
    </source>
</evidence>
<dbReference type="Pfam" id="PF12804">
    <property type="entry name" value="NTP_transf_3"/>
    <property type="match status" value="1"/>
</dbReference>
<evidence type="ECO:0000256" key="1">
    <source>
        <dbReference type="ARBA" id="ARBA00007707"/>
    </source>
</evidence>
<evidence type="ECO:0000256" key="12">
    <source>
        <dbReference type="ARBA" id="ARBA00023315"/>
    </source>
</evidence>
<feature type="region of interest" description="Linker" evidence="17">
    <location>
        <begin position="232"/>
        <end position="252"/>
    </location>
</feature>
<feature type="binding site" evidence="17">
    <location>
        <position position="404"/>
    </location>
    <ligand>
        <name>acetyl-CoA</name>
        <dbReference type="ChEBI" id="CHEBI:57288"/>
    </ligand>
</feature>
<comment type="pathway">
    <text evidence="17">Nucleotide-sugar biosynthesis; UDP-N-acetyl-alpha-D-glucosamine biosynthesis; N-acetyl-alpha-D-glucosamine 1-phosphate from alpha-D-glucosamine 6-phosphate (route II): step 2/2.</text>
</comment>
<reference evidence="19 20" key="1">
    <citation type="submission" date="2023-06" db="EMBL/GenBank/DDBJ databases">
        <title>Campylobacter magnum sp. nov., isolated from cecal contents of domestic pigs (Sus scrofa domesticus).</title>
        <authorList>
            <person name="Papic B."/>
            <person name="Gruntar I."/>
        </authorList>
    </citation>
    <scope>NUCLEOTIDE SEQUENCE [LARGE SCALE GENOMIC DNA]</scope>
    <source>
        <strain evidence="20">34484-21</strain>
    </source>
</reference>
<keyword evidence="3 17" id="KW-0963">Cytoplasm</keyword>
<evidence type="ECO:0000256" key="16">
    <source>
        <dbReference type="ARBA" id="ARBA00049628"/>
    </source>
</evidence>
<feature type="binding site" evidence="17">
    <location>
        <begin position="9"/>
        <end position="12"/>
    </location>
    <ligand>
        <name>UDP-N-acetyl-alpha-D-glucosamine</name>
        <dbReference type="ChEBI" id="CHEBI:57705"/>
    </ligand>
</feature>
<dbReference type="EMBL" id="JAULJQ010000001">
    <property type="protein sequence ID" value="MDO2408629.1"/>
    <property type="molecule type" value="Genomic_DNA"/>
</dbReference>
<dbReference type="GO" id="GO:0003977">
    <property type="term" value="F:UDP-N-acetylglucosamine diphosphorylase activity"/>
    <property type="evidence" value="ECO:0007669"/>
    <property type="project" value="UniProtKB-EC"/>
</dbReference>